<keyword evidence="1" id="KW-0539">Nucleus</keyword>
<proteinExistence type="predicted"/>
<sequence length="348" mass="38757">MEYRVESHGSSYDDSNADSPIVTSPFTPVSGNEHAFYDTSGLPLNGPLYPMHSIAPEYVPSPAYYGPSEHIPLPSSGYDSEPHMLNPAYMISTDTLSTHASSLTLRCDQYFYPEQQQVHYSPGPEAEPPFQQDEIEALERTFTSMKRVSASQKLNHASTFKRSLQSIDAWFTERRSQDKKRRAMAQKSTTRLVKKNPDGKTTHIDYTLDPQQERNKLNAQQSLDRYLRGEFPPAGPPPTPFALQIPQHHPIQIPIQTQHPQQMLAPGSMVCEHRGSPAPSSIMVPVSLPRTPEAVEPSSQQEYVRHEYITSQGQGWNQYGRMVAPEASAWGAGMGGAMGPGYGGMQFH</sequence>
<feature type="DNA-binding region" description="Homeobox" evidence="1">
    <location>
        <begin position="123"/>
        <end position="182"/>
    </location>
</feature>
<name>A0A3N4HZT0_ASCIM</name>
<keyword evidence="1" id="KW-0238">DNA-binding</keyword>
<evidence type="ECO:0000313" key="5">
    <source>
        <dbReference type="Proteomes" id="UP000275078"/>
    </source>
</evidence>
<dbReference type="EMBL" id="ML119718">
    <property type="protein sequence ID" value="RPA77978.1"/>
    <property type="molecule type" value="Genomic_DNA"/>
</dbReference>
<dbReference type="PROSITE" id="PS50071">
    <property type="entry name" value="HOMEOBOX_2"/>
    <property type="match status" value="1"/>
</dbReference>
<dbReference type="AlphaFoldDB" id="A0A3N4HZT0"/>
<organism evidence="4 5">
    <name type="scientific">Ascobolus immersus RN42</name>
    <dbReference type="NCBI Taxonomy" id="1160509"/>
    <lineage>
        <taxon>Eukaryota</taxon>
        <taxon>Fungi</taxon>
        <taxon>Dikarya</taxon>
        <taxon>Ascomycota</taxon>
        <taxon>Pezizomycotina</taxon>
        <taxon>Pezizomycetes</taxon>
        <taxon>Pezizales</taxon>
        <taxon>Ascobolaceae</taxon>
        <taxon>Ascobolus</taxon>
    </lineage>
</organism>
<dbReference type="GO" id="GO:0003677">
    <property type="term" value="F:DNA binding"/>
    <property type="evidence" value="ECO:0007669"/>
    <property type="project" value="UniProtKB-UniRule"/>
</dbReference>
<feature type="region of interest" description="Disordered" evidence="2">
    <location>
        <begin position="1"/>
        <end position="20"/>
    </location>
</feature>
<dbReference type="InterPro" id="IPR001356">
    <property type="entry name" value="HD"/>
</dbReference>
<comment type="subcellular location">
    <subcellularLocation>
        <location evidence="1">Nucleus</location>
    </subcellularLocation>
</comment>
<evidence type="ECO:0000313" key="4">
    <source>
        <dbReference type="EMBL" id="RPA77978.1"/>
    </source>
</evidence>
<evidence type="ECO:0000256" key="2">
    <source>
        <dbReference type="SAM" id="MobiDB-lite"/>
    </source>
</evidence>
<protein>
    <recommendedName>
        <fullName evidence="3">Homeobox domain-containing protein</fullName>
    </recommendedName>
</protein>
<reference evidence="4 5" key="1">
    <citation type="journal article" date="2018" name="Nat. Ecol. Evol.">
        <title>Pezizomycetes genomes reveal the molecular basis of ectomycorrhizal truffle lifestyle.</title>
        <authorList>
            <person name="Murat C."/>
            <person name="Payen T."/>
            <person name="Noel B."/>
            <person name="Kuo A."/>
            <person name="Morin E."/>
            <person name="Chen J."/>
            <person name="Kohler A."/>
            <person name="Krizsan K."/>
            <person name="Balestrini R."/>
            <person name="Da Silva C."/>
            <person name="Montanini B."/>
            <person name="Hainaut M."/>
            <person name="Levati E."/>
            <person name="Barry K.W."/>
            <person name="Belfiori B."/>
            <person name="Cichocki N."/>
            <person name="Clum A."/>
            <person name="Dockter R.B."/>
            <person name="Fauchery L."/>
            <person name="Guy J."/>
            <person name="Iotti M."/>
            <person name="Le Tacon F."/>
            <person name="Lindquist E.A."/>
            <person name="Lipzen A."/>
            <person name="Malagnac F."/>
            <person name="Mello A."/>
            <person name="Molinier V."/>
            <person name="Miyauchi S."/>
            <person name="Poulain J."/>
            <person name="Riccioni C."/>
            <person name="Rubini A."/>
            <person name="Sitrit Y."/>
            <person name="Splivallo R."/>
            <person name="Traeger S."/>
            <person name="Wang M."/>
            <person name="Zifcakova L."/>
            <person name="Wipf D."/>
            <person name="Zambonelli A."/>
            <person name="Paolocci F."/>
            <person name="Nowrousian M."/>
            <person name="Ottonello S."/>
            <person name="Baldrian P."/>
            <person name="Spatafora J.W."/>
            <person name="Henrissat B."/>
            <person name="Nagy L.G."/>
            <person name="Aury J.M."/>
            <person name="Wincker P."/>
            <person name="Grigoriev I.V."/>
            <person name="Bonfante P."/>
            <person name="Martin F.M."/>
        </authorList>
    </citation>
    <scope>NUCLEOTIDE SEQUENCE [LARGE SCALE GENOMIC DNA]</scope>
    <source>
        <strain evidence="4 5">RN42</strain>
    </source>
</reference>
<evidence type="ECO:0000259" key="3">
    <source>
        <dbReference type="PROSITE" id="PS50071"/>
    </source>
</evidence>
<gene>
    <name evidence="4" type="ORF">BJ508DRAFT_329745</name>
</gene>
<evidence type="ECO:0000256" key="1">
    <source>
        <dbReference type="PROSITE-ProRule" id="PRU00108"/>
    </source>
</evidence>
<keyword evidence="5" id="KW-1185">Reference proteome</keyword>
<keyword evidence="1" id="KW-0371">Homeobox</keyword>
<feature type="compositionally biased region" description="Polar residues" evidence="2">
    <location>
        <begin position="8"/>
        <end position="20"/>
    </location>
</feature>
<dbReference type="GO" id="GO:0005634">
    <property type="term" value="C:nucleus"/>
    <property type="evidence" value="ECO:0007669"/>
    <property type="project" value="UniProtKB-SubCell"/>
</dbReference>
<dbReference type="Proteomes" id="UP000275078">
    <property type="component" value="Unassembled WGS sequence"/>
</dbReference>
<feature type="domain" description="Homeobox" evidence="3">
    <location>
        <begin position="121"/>
        <end position="181"/>
    </location>
</feature>
<accession>A0A3N4HZT0</accession>
<feature type="region of interest" description="Disordered" evidence="2">
    <location>
        <begin position="178"/>
        <end position="204"/>
    </location>
</feature>